<proteinExistence type="predicted"/>
<dbReference type="AlphaFoldDB" id="A0A6J4U298"/>
<evidence type="ECO:0000313" key="1">
    <source>
        <dbReference type="EMBL" id="CAA9536455.1"/>
    </source>
</evidence>
<dbReference type="Gene3D" id="2.150.10.10">
    <property type="entry name" value="Serralysin-like metalloprotease, C-terminal"/>
    <property type="match status" value="1"/>
</dbReference>
<name>A0A6J4U298_9ACTN</name>
<organism evidence="1">
    <name type="scientific">uncultured Solirubrobacteraceae bacterium</name>
    <dbReference type="NCBI Taxonomy" id="1162706"/>
    <lineage>
        <taxon>Bacteria</taxon>
        <taxon>Bacillati</taxon>
        <taxon>Actinomycetota</taxon>
        <taxon>Thermoleophilia</taxon>
        <taxon>Solirubrobacterales</taxon>
        <taxon>Solirubrobacteraceae</taxon>
        <taxon>environmental samples</taxon>
    </lineage>
</organism>
<protein>
    <submittedName>
        <fullName evidence="1">Uncharacterized protein</fullName>
    </submittedName>
</protein>
<sequence>MIVEEAAADLRVGDGREAVGARGARCRADYILVDAGDGDGSDLGEDDLLDGGAGRNQLYGRGGADSLVLLLGRLGDHADGGSGDDVLSFPSPRTTIACGGGFDSVDVGAETLVRHDCERVGGGFCTIDLHLELRSTRAAITSASPTRGPLRVRLAGRGRGAREVATRGRRPRLNALGRRLLRRDGRLVVVVSAELIRFRVVLRLAPATSASS</sequence>
<dbReference type="InterPro" id="IPR011049">
    <property type="entry name" value="Serralysin-like_metalloprot_C"/>
</dbReference>
<dbReference type="EMBL" id="CADCVT010000473">
    <property type="protein sequence ID" value="CAA9536455.1"/>
    <property type="molecule type" value="Genomic_DNA"/>
</dbReference>
<gene>
    <name evidence="1" type="ORF">AVDCRST_MAG85-4168</name>
</gene>
<reference evidence="1" key="1">
    <citation type="submission" date="2020-02" db="EMBL/GenBank/DDBJ databases">
        <authorList>
            <person name="Meier V. D."/>
        </authorList>
    </citation>
    <scope>NUCLEOTIDE SEQUENCE</scope>
    <source>
        <strain evidence="1">AVDCRST_MAG85</strain>
    </source>
</reference>
<dbReference type="SUPFAM" id="SSF51120">
    <property type="entry name" value="beta-Roll"/>
    <property type="match status" value="1"/>
</dbReference>
<accession>A0A6J4U298</accession>